<organism evidence="9 10">
    <name type="scientific">Lapidilactobacillus mulanensis</name>
    <dbReference type="NCBI Taxonomy" id="2485999"/>
    <lineage>
        <taxon>Bacteria</taxon>
        <taxon>Bacillati</taxon>
        <taxon>Bacillota</taxon>
        <taxon>Bacilli</taxon>
        <taxon>Lactobacillales</taxon>
        <taxon>Lactobacillaceae</taxon>
        <taxon>Lapidilactobacillus</taxon>
    </lineage>
</organism>
<comment type="subcellular location">
    <subcellularLocation>
        <location evidence="1">Cell membrane</location>
        <topology evidence="1">Multi-pass membrane protein</topology>
    </subcellularLocation>
</comment>
<feature type="transmembrane region" description="Helical" evidence="7">
    <location>
        <begin position="68"/>
        <end position="89"/>
    </location>
</feature>
<comment type="similarity">
    <text evidence="2">Belongs to the acyltransferase 3 family.</text>
</comment>
<gene>
    <name evidence="9" type="ORF">ACFQ4L_03565</name>
</gene>
<dbReference type="GO" id="GO:0016746">
    <property type="term" value="F:acyltransferase activity"/>
    <property type="evidence" value="ECO:0007669"/>
    <property type="project" value="UniProtKB-KW"/>
</dbReference>
<evidence type="ECO:0000256" key="3">
    <source>
        <dbReference type="ARBA" id="ARBA00022475"/>
    </source>
</evidence>
<evidence type="ECO:0000313" key="9">
    <source>
        <dbReference type="EMBL" id="MFD1465169.1"/>
    </source>
</evidence>
<feature type="transmembrane region" description="Helical" evidence="7">
    <location>
        <begin position="29"/>
        <end position="48"/>
    </location>
</feature>
<reference evidence="10" key="1">
    <citation type="journal article" date="2019" name="Int. J. Syst. Evol. Microbiol.">
        <title>The Global Catalogue of Microorganisms (GCM) 10K type strain sequencing project: providing services to taxonomists for standard genome sequencing and annotation.</title>
        <authorList>
            <consortium name="The Broad Institute Genomics Platform"/>
            <consortium name="The Broad Institute Genome Sequencing Center for Infectious Disease"/>
            <person name="Wu L."/>
            <person name="Ma J."/>
        </authorList>
    </citation>
    <scope>NUCLEOTIDE SEQUENCE [LARGE SCALE GENOMIC DNA]</scope>
    <source>
        <strain evidence="10">CCM 8951</strain>
    </source>
</reference>
<dbReference type="InterPro" id="IPR002656">
    <property type="entry name" value="Acyl_transf_3_dom"/>
</dbReference>
<evidence type="ECO:0000256" key="6">
    <source>
        <dbReference type="ARBA" id="ARBA00023136"/>
    </source>
</evidence>
<keyword evidence="5 7" id="KW-1133">Transmembrane helix</keyword>
<feature type="transmembrane region" description="Helical" evidence="7">
    <location>
        <begin position="149"/>
        <end position="167"/>
    </location>
</feature>
<sequence length="419" mass="48557">MTTTTTAQPTDGTIKPAKKKRPYLHEVDLMRNIFIFGVLMNHTTSAFAQHMADDSWSKLFLHASHLMLHFTRMGFMFMTGLVLFLNYYNREHQNWWVFWKKRYTSVGIPYLAWNVLLLFLTDVISGTLFEGHQYWTTLYSNIIHGSSFYLYYVFVIFQLYLIFPALVKLFKSFSQHHGLILTISLLVQLGLMFGIKYWLPGVDRSGWPYWFRAYGMNIIVYQAYFFLGAYTAIHYQQAVTFLKAHAKIIYSLATILAAGTVGLYFFNQNVLKLSFARTEIVHQPYIMIYAIMMIGVVFLVGLKYAEIRETRLDPAIDHFIKLGSKISFGIYLSQTIPITLLYGILGYIDQIPSWLMLMLFPLGYAFVLGGSFLISWACYKVWPFGILIGRPQRRAKQTNAITERVRAVTEQIETVTKNS</sequence>
<evidence type="ECO:0000256" key="1">
    <source>
        <dbReference type="ARBA" id="ARBA00004651"/>
    </source>
</evidence>
<dbReference type="PANTHER" id="PTHR40074:SF2">
    <property type="entry name" value="O-ACETYLTRANSFERASE WECH"/>
    <property type="match status" value="1"/>
</dbReference>
<feature type="transmembrane region" description="Helical" evidence="7">
    <location>
        <begin position="286"/>
        <end position="305"/>
    </location>
</feature>
<evidence type="ECO:0000256" key="2">
    <source>
        <dbReference type="ARBA" id="ARBA00007400"/>
    </source>
</evidence>
<accession>A0ABW4DNS6</accession>
<comment type="caution">
    <text evidence="9">The sequence shown here is derived from an EMBL/GenBank/DDBJ whole genome shotgun (WGS) entry which is preliminary data.</text>
</comment>
<feature type="transmembrane region" description="Helical" evidence="7">
    <location>
        <begin position="179"/>
        <end position="199"/>
    </location>
</feature>
<keyword evidence="9" id="KW-0808">Transferase</keyword>
<evidence type="ECO:0000259" key="8">
    <source>
        <dbReference type="Pfam" id="PF01757"/>
    </source>
</evidence>
<keyword evidence="9" id="KW-0012">Acyltransferase</keyword>
<feature type="domain" description="Acyltransferase 3" evidence="8">
    <location>
        <begin position="25"/>
        <end position="376"/>
    </location>
</feature>
<keyword evidence="3" id="KW-1003">Cell membrane</keyword>
<evidence type="ECO:0000313" key="10">
    <source>
        <dbReference type="Proteomes" id="UP001597244"/>
    </source>
</evidence>
<name>A0ABW4DNS6_9LACO</name>
<dbReference type="Proteomes" id="UP001597244">
    <property type="component" value="Unassembled WGS sequence"/>
</dbReference>
<keyword evidence="10" id="KW-1185">Reference proteome</keyword>
<evidence type="ECO:0000256" key="7">
    <source>
        <dbReference type="SAM" id="Phobius"/>
    </source>
</evidence>
<dbReference type="PANTHER" id="PTHR40074">
    <property type="entry name" value="O-ACETYLTRANSFERASE WECH"/>
    <property type="match status" value="1"/>
</dbReference>
<evidence type="ECO:0000256" key="4">
    <source>
        <dbReference type="ARBA" id="ARBA00022692"/>
    </source>
</evidence>
<feature type="transmembrane region" description="Helical" evidence="7">
    <location>
        <begin position="248"/>
        <end position="266"/>
    </location>
</feature>
<keyword evidence="4 7" id="KW-0812">Transmembrane</keyword>
<dbReference type="RefSeq" id="WP_125577120.1">
    <property type="nucleotide sequence ID" value="NZ_JBHTOF010000025.1"/>
</dbReference>
<feature type="transmembrane region" description="Helical" evidence="7">
    <location>
        <begin position="326"/>
        <end position="348"/>
    </location>
</feature>
<feature type="transmembrane region" description="Helical" evidence="7">
    <location>
        <begin position="354"/>
        <end position="379"/>
    </location>
</feature>
<proteinExistence type="inferred from homology"/>
<keyword evidence="6 7" id="KW-0472">Membrane</keyword>
<evidence type="ECO:0000256" key="5">
    <source>
        <dbReference type="ARBA" id="ARBA00022989"/>
    </source>
</evidence>
<feature type="transmembrane region" description="Helical" evidence="7">
    <location>
        <begin position="110"/>
        <end position="129"/>
    </location>
</feature>
<protein>
    <submittedName>
        <fullName evidence="9">Acyltransferase</fullName>
    </submittedName>
</protein>
<dbReference type="EMBL" id="JBHTOF010000025">
    <property type="protein sequence ID" value="MFD1465169.1"/>
    <property type="molecule type" value="Genomic_DNA"/>
</dbReference>
<dbReference type="Pfam" id="PF01757">
    <property type="entry name" value="Acyl_transf_3"/>
    <property type="match status" value="1"/>
</dbReference>